<dbReference type="Gene3D" id="3.30.930.10">
    <property type="entry name" value="Bira Bifunctional Protein, Domain 2"/>
    <property type="match status" value="1"/>
</dbReference>
<keyword evidence="12" id="KW-0460">Magnesium</keyword>
<evidence type="ECO:0000256" key="8">
    <source>
        <dbReference type="ARBA" id="ARBA00022598"/>
    </source>
</evidence>
<dbReference type="Gene3D" id="3.30.56.10">
    <property type="match status" value="2"/>
</dbReference>
<evidence type="ECO:0000256" key="7">
    <source>
        <dbReference type="ARBA" id="ARBA00022490"/>
    </source>
</evidence>
<evidence type="ECO:0000256" key="14">
    <source>
        <dbReference type="ARBA" id="ARBA00023146"/>
    </source>
</evidence>
<keyword evidence="11" id="KW-0067">ATP-binding</keyword>
<dbReference type="InterPro" id="IPR005147">
    <property type="entry name" value="tRNA_synthase_B5-dom"/>
</dbReference>
<evidence type="ECO:0000313" key="19">
    <source>
        <dbReference type="Proteomes" id="UP000250275"/>
    </source>
</evidence>
<dbReference type="SMART" id="SM00874">
    <property type="entry name" value="B5"/>
    <property type="match status" value="1"/>
</dbReference>
<dbReference type="InterPro" id="IPR041616">
    <property type="entry name" value="PheRS_beta_core"/>
</dbReference>
<keyword evidence="7" id="KW-0963">Cytoplasm</keyword>
<evidence type="ECO:0000256" key="10">
    <source>
        <dbReference type="ARBA" id="ARBA00022741"/>
    </source>
</evidence>
<dbReference type="Pfam" id="PF03484">
    <property type="entry name" value="B5"/>
    <property type="match status" value="1"/>
</dbReference>
<keyword evidence="8 18" id="KW-0436">Ligase</keyword>
<name>A0A310SG47_9HYME</name>
<dbReference type="OrthoDB" id="1698572at2759"/>
<dbReference type="SUPFAM" id="SSF46955">
    <property type="entry name" value="Putative DNA-binding domain"/>
    <property type="match status" value="2"/>
</dbReference>
<dbReference type="GO" id="GO:0004826">
    <property type="term" value="F:phenylalanine-tRNA ligase activity"/>
    <property type="evidence" value="ECO:0007669"/>
    <property type="project" value="UniProtKB-EC"/>
</dbReference>
<comment type="subcellular location">
    <subcellularLocation>
        <location evidence="2">Cytoplasm</location>
    </subcellularLocation>
</comment>
<evidence type="ECO:0000256" key="13">
    <source>
        <dbReference type="ARBA" id="ARBA00022917"/>
    </source>
</evidence>
<dbReference type="FunFam" id="3.50.40.10:FF:000002">
    <property type="entry name" value="phenylalanine--tRNA ligase beta subunit"/>
    <property type="match status" value="1"/>
</dbReference>
<dbReference type="GO" id="GO:0003723">
    <property type="term" value="F:RNA binding"/>
    <property type="evidence" value="ECO:0007669"/>
    <property type="project" value="InterPro"/>
</dbReference>
<dbReference type="CDD" id="cd00769">
    <property type="entry name" value="PheRS_beta_core"/>
    <property type="match status" value="1"/>
</dbReference>
<evidence type="ECO:0000256" key="9">
    <source>
        <dbReference type="ARBA" id="ARBA00022723"/>
    </source>
</evidence>
<evidence type="ECO:0000256" key="12">
    <source>
        <dbReference type="ARBA" id="ARBA00022842"/>
    </source>
</evidence>
<evidence type="ECO:0000313" key="18">
    <source>
        <dbReference type="EMBL" id="OAD57114.1"/>
    </source>
</evidence>
<dbReference type="NCBIfam" id="TIGR00471">
    <property type="entry name" value="pheT_arch"/>
    <property type="match status" value="1"/>
</dbReference>
<evidence type="ECO:0000256" key="16">
    <source>
        <dbReference type="ARBA" id="ARBA00049255"/>
    </source>
</evidence>
<keyword evidence="9" id="KW-0479">Metal-binding</keyword>
<evidence type="ECO:0000256" key="11">
    <source>
        <dbReference type="ARBA" id="ARBA00022840"/>
    </source>
</evidence>
<dbReference type="PANTHER" id="PTHR10947:SF0">
    <property type="entry name" value="PHENYLALANINE--TRNA LIGASE BETA SUBUNIT"/>
    <property type="match status" value="1"/>
</dbReference>
<keyword evidence="14" id="KW-0030">Aminoacyl-tRNA synthetase</keyword>
<evidence type="ECO:0000256" key="6">
    <source>
        <dbReference type="ARBA" id="ARBA00017032"/>
    </source>
</evidence>
<dbReference type="GO" id="GO:0005524">
    <property type="term" value="F:ATP binding"/>
    <property type="evidence" value="ECO:0007669"/>
    <property type="project" value="UniProtKB-KW"/>
</dbReference>
<dbReference type="GO" id="GO:0006432">
    <property type="term" value="P:phenylalanyl-tRNA aminoacylation"/>
    <property type="evidence" value="ECO:0007669"/>
    <property type="project" value="InterPro"/>
</dbReference>
<evidence type="ECO:0000256" key="1">
    <source>
        <dbReference type="ARBA" id="ARBA00001946"/>
    </source>
</evidence>
<keyword evidence="19" id="KW-1185">Reference proteome</keyword>
<evidence type="ECO:0000256" key="15">
    <source>
        <dbReference type="ARBA" id="ARBA00033189"/>
    </source>
</evidence>
<dbReference type="EC" id="6.1.1.20" evidence="5"/>
<dbReference type="SUPFAM" id="SSF56037">
    <property type="entry name" value="PheT/TilS domain"/>
    <property type="match status" value="1"/>
</dbReference>
<keyword evidence="13" id="KW-0648">Protein biosynthesis</keyword>
<dbReference type="PANTHER" id="PTHR10947">
    <property type="entry name" value="PHENYLALANYL-TRNA SYNTHETASE BETA CHAIN AND LEUCINE-RICH REPEAT-CONTAINING PROTEIN 47"/>
    <property type="match status" value="1"/>
</dbReference>
<reference evidence="18 19" key="1">
    <citation type="submission" date="2015-07" db="EMBL/GenBank/DDBJ databases">
        <title>The genome of Eufriesea mexicana.</title>
        <authorList>
            <person name="Pan H."/>
            <person name="Kapheim K."/>
        </authorList>
    </citation>
    <scope>NUCLEOTIDE SEQUENCE [LARGE SCALE GENOMIC DNA]</scope>
    <source>
        <strain evidence="18">0111107269</strain>
        <tissue evidence="18">Whole body</tissue>
    </source>
</reference>
<dbReference type="Gene3D" id="3.50.40.10">
    <property type="entry name" value="Phenylalanyl-trna Synthetase, Chain B, domain 3"/>
    <property type="match status" value="1"/>
</dbReference>
<protein>
    <recommendedName>
        <fullName evidence="6">Phenylalanine--tRNA ligase beta subunit</fullName>
        <ecNumber evidence="5">6.1.1.20</ecNumber>
    </recommendedName>
    <alternativeName>
        <fullName evidence="15">Phenylalanyl-tRNA synthetase beta subunit</fullName>
    </alternativeName>
</protein>
<dbReference type="FunFam" id="3.30.930.10:FF:000032">
    <property type="entry name" value="Phenylalanine--tRNA ligase beta subunit"/>
    <property type="match status" value="1"/>
</dbReference>
<evidence type="ECO:0000256" key="5">
    <source>
        <dbReference type="ARBA" id="ARBA00012814"/>
    </source>
</evidence>
<dbReference type="Proteomes" id="UP000250275">
    <property type="component" value="Unassembled WGS sequence"/>
</dbReference>
<dbReference type="AlphaFoldDB" id="A0A310SG47"/>
<feature type="domain" description="B5" evidence="17">
    <location>
        <begin position="302"/>
        <end position="378"/>
    </location>
</feature>
<dbReference type="InterPro" id="IPR005146">
    <property type="entry name" value="B3/B4_tRNA-bd"/>
</dbReference>
<dbReference type="GO" id="GO:0009328">
    <property type="term" value="C:phenylalanine-tRNA ligase complex"/>
    <property type="evidence" value="ECO:0007669"/>
    <property type="project" value="TreeGrafter"/>
</dbReference>
<comment type="cofactor">
    <cofactor evidence="1">
        <name>Mg(2+)</name>
        <dbReference type="ChEBI" id="CHEBI:18420"/>
    </cofactor>
</comment>
<dbReference type="GO" id="GO:0000287">
    <property type="term" value="F:magnesium ion binding"/>
    <property type="evidence" value="ECO:0007669"/>
    <property type="project" value="InterPro"/>
</dbReference>
<dbReference type="Pfam" id="PF18262">
    <property type="entry name" value="PhetRS_B1"/>
    <property type="match status" value="1"/>
</dbReference>
<dbReference type="InterPro" id="IPR020825">
    <property type="entry name" value="Phe-tRNA_synthase-like_B3/B4"/>
</dbReference>
<dbReference type="FunFam" id="3.30.56.10:FF:000005">
    <property type="entry name" value="Phenylalanine--tRNA ligase beta subunit"/>
    <property type="match status" value="1"/>
</dbReference>
<dbReference type="PROSITE" id="PS51483">
    <property type="entry name" value="B5"/>
    <property type="match status" value="1"/>
</dbReference>
<gene>
    <name evidence="18" type="ORF">WN48_02688</name>
</gene>
<dbReference type="InterPro" id="IPR040659">
    <property type="entry name" value="PhetRS_B1"/>
</dbReference>
<dbReference type="SMART" id="SM00873">
    <property type="entry name" value="B3_4"/>
    <property type="match status" value="1"/>
</dbReference>
<dbReference type="Pfam" id="PF17759">
    <property type="entry name" value="tRNA_synthFbeta"/>
    <property type="match status" value="1"/>
</dbReference>
<dbReference type="EMBL" id="KQ761768">
    <property type="protein sequence ID" value="OAD57114.1"/>
    <property type="molecule type" value="Genomic_DNA"/>
</dbReference>
<comment type="subunit">
    <text evidence="4">Tetramer of two alpha and two beta subunits.</text>
</comment>
<accession>A0A310SG47</accession>
<sequence>MPTINIKRDLLFKVLGKTYSDIEFQNLCFKFGLELDEVIREKQIVTKEQNLYHKTEISEEIIYKIEIPANRYDLLCLEGLTLGLLIFLNQVDIPMYMTIFPSTNIQTIIMTKQCSEVRGHIVAAVLRDIKFTKDSYNSFIDLQDKLHQNIGRKRTLVSIGTHDLDTVKGPFLYCVKSPANIYFKPLNQDKEYTGEEIMNLYSNHAQLKQYLHIIKDSPVYPIIQDSNGIILSLPPIINGDHSKITLNTKNILIECTAIDLTKAKIVLDTIVCAFSQYCKTKYTIEMVKIIHPNEQVFHYPDLKYRIEHIDCDKAIKYIGIKQTPLEIANLLTRMSLKSRVRIGNKLNVQVPPTRHDVIHACDIYEDIAIAYGYNKIQKTMPYLYTIAEEFPLNKLSDQLRVELACAGFTETLTFSLCSYEDITDKLNHELLHISAVHILNPKTSEFQVARTTLIPGLLKTLAANKKMPLPHKLFEVSDIILKDNKIEIGARNRRHLCAIYCNKSDGFEIIHGLLDRILHILEVPRSVNKSKGGYFLRALDDPTFFPNRCAEILCYGNIIGKMGVLHPNVISKFELNTPCSVLEINIETFL</sequence>
<dbReference type="InterPro" id="IPR045864">
    <property type="entry name" value="aa-tRNA-synth_II/BPL/LPL"/>
</dbReference>
<organism evidence="18 19">
    <name type="scientific">Eufriesea mexicana</name>
    <dbReference type="NCBI Taxonomy" id="516756"/>
    <lineage>
        <taxon>Eukaryota</taxon>
        <taxon>Metazoa</taxon>
        <taxon>Ecdysozoa</taxon>
        <taxon>Arthropoda</taxon>
        <taxon>Hexapoda</taxon>
        <taxon>Insecta</taxon>
        <taxon>Pterygota</taxon>
        <taxon>Neoptera</taxon>
        <taxon>Endopterygota</taxon>
        <taxon>Hymenoptera</taxon>
        <taxon>Apocrita</taxon>
        <taxon>Aculeata</taxon>
        <taxon>Apoidea</taxon>
        <taxon>Anthophila</taxon>
        <taxon>Apidae</taxon>
        <taxon>Eufriesea</taxon>
    </lineage>
</organism>
<dbReference type="InterPro" id="IPR004531">
    <property type="entry name" value="Phe-tRNA-synth_IIc_bsu_arc_euk"/>
</dbReference>
<dbReference type="InterPro" id="IPR009061">
    <property type="entry name" value="DNA-bd_dom_put_sf"/>
</dbReference>
<evidence type="ECO:0000256" key="3">
    <source>
        <dbReference type="ARBA" id="ARBA00007438"/>
    </source>
</evidence>
<evidence type="ECO:0000256" key="2">
    <source>
        <dbReference type="ARBA" id="ARBA00004496"/>
    </source>
</evidence>
<evidence type="ECO:0000256" key="4">
    <source>
        <dbReference type="ARBA" id="ARBA00011209"/>
    </source>
</evidence>
<comment type="catalytic activity">
    <reaction evidence="16">
        <text>tRNA(Phe) + L-phenylalanine + ATP = L-phenylalanyl-tRNA(Phe) + AMP + diphosphate + H(+)</text>
        <dbReference type="Rhea" id="RHEA:19413"/>
        <dbReference type="Rhea" id="RHEA-COMP:9668"/>
        <dbReference type="Rhea" id="RHEA-COMP:9699"/>
        <dbReference type="ChEBI" id="CHEBI:15378"/>
        <dbReference type="ChEBI" id="CHEBI:30616"/>
        <dbReference type="ChEBI" id="CHEBI:33019"/>
        <dbReference type="ChEBI" id="CHEBI:58095"/>
        <dbReference type="ChEBI" id="CHEBI:78442"/>
        <dbReference type="ChEBI" id="CHEBI:78531"/>
        <dbReference type="ChEBI" id="CHEBI:456215"/>
        <dbReference type="EC" id="6.1.1.20"/>
    </reaction>
</comment>
<dbReference type="InterPro" id="IPR045060">
    <property type="entry name" value="Phe-tRNA-ligase_IIc_bsu"/>
</dbReference>
<dbReference type="Pfam" id="PF03483">
    <property type="entry name" value="B3_4"/>
    <property type="match status" value="1"/>
</dbReference>
<comment type="similarity">
    <text evidence="3">Belongs to the phenylalanyl-tRNA synthetase beta subunit family. Type 2 subfamily.</text>
</comment>
<evidence type="ECO:0000259" key="17">
    <source>
        <dbReference type="PROSITE" id="PS51483"/>
    </source>
</evidence>
<keyword evidence="10" id="KW-0547">Nucleotide-binding</keyword>
<dbReference type="SUPFAM" id="SSF55681">
    <property type="entry name" value="Class II aaRS and biotin synthetases"/>
    <property type="match status" value="1"/>
</dbReference>
<proteinExistence type="inferred from homology"/>